<evidence type="ECO:0000313" key="7">
    <source>
        <dbReference type="Proteomes" id="UP001524460"/>
    </source>
</evidence>
<keyword evidence="3" id="KW-0378">Hydrolase</keyword>
<sequence>MPTQKGQELVVKVKKNQPFQCSDTIVNPGERVSVDLEVARLYTHSKLSVTLEIVNGRLAGPTLLVDAAIHGDELNGVEVVRQLLAKIDPHKLRGTLVAVPVVNVFGFIHKSRYLPDRRDLNRSFPGSPRGSIAGRIAYQFFNEVVMKCTHVIDLHTAAIHRTNLPQIRANLSNQASSQMAMAFGTPVVIDASLRDGSLRAVTEKANIPIITYEAGEALRFEPYAINAGVRGIHRVMRQLEMLPQKKLLKTKQPVVASATRWIRADLDGILRSHVALGQRVEKDQTIAYISDPLGSEELAVKAIQGGIVIGQQTLPLVNEGDAIYHIAYFDEPDHLVEENVELYLDNVMEDNDVEIKTGFEINR</sequence>
<accession>A0ABT1MYB9</accession>
<dbReference type="InterPro" id="IPR055438">
    <property type="entry name" value="AstE_AspA_cat"/>
</dbReference>
<evidence type="ECO:0000259" key="5">
    <source>
        <dbReference type="Pfam" id="PF24827"/>
    </source>
</evidence>
<dbReference type="PANTHER" id="PTHR37326:SF2">
    <property type="entry name" value="SUCCINYLGLUTAMATE DESUCCINYLASE_ASPARTOACYLASE FAMILY PROTEIN"/>
    <property type="match status" value="1"/>
</dbReference>
<comment type="caution">
    <text evidence="6">The sequence shown here is derived from an EMBL/GenBank/DDBJ whole genome shotgun (WGS) entry which is preliminary data.</text>
</comment>
<reference evidence="6 7" key="1">
    <citation type="submission" date="2022-07" db="EMBL/GenBank/DDBJ databases">
        <title>Photobacterium pectinilyticum sp. nov., a marine bacterium isolated from surface seawater of Qingdao offshore.</title>
        <authorList>
            <person name="Wang X."/>
        </authorList>
    </citation>
    <scope>NUCLEOTIDE SEQUENCE [LARGE SCALE GENOMIC DNA]</scope>
    <source>
        <strain evidence="6 7">ZSDE20</strain>
    </source>
</reference>
<dbReference type="PANTHER" id="PTHR37326">
    <property type="entry name" value="BLL3975 PROTEIN"/>
    <property type="match status" value="1"/>
</dbReference>
<comment type="cofactor">
    <cofactor evidence="1">
        <name>Zn(2+)</name>
        <dbReference type="ChEBI" id="CHEBI:29105"/>
    </cofactor>
</comment>
<dbReference type="Pfam" id="PF24827">
    <property type="entry name" value="AstE_AspA_cat"/>
    <property type="match status" value="1"/>
</dbReference>
<organism evidence="6 7">
    <name type="scientific">Photobacterium pectinilyticum</name>
    <dbReference type="NCBI Taxonomy" id="2906793"/>
    <lineage>
        <taxon>Bacteria</taxon>
        <taxon>Pseudomonadati</taxon>
        <taxon>Pseudomonadota</taxon>
        <taxon>Gammaproteobacteria</taxon>
        <taxon>Vibrionales</taxon>
        <taxon>Vibrionaceae</taxon>
        <taxon>Photobacterium</taxon>
    </lineage>
</organism>
<keyword evidence="4" id="KW-0862">Zinc</keyword>
<proteinExistence type="predicted"/>
<dbReference type="EMBL" id="JANEYT010000001">
    <property type="protein sequence ID" value="MCQ1056516.1"/>
    <property type="molecule type" value="Genomic_DNA"/>
</dbReference>
<evidence type="ECO:0000256" key="4">
    <source>
        <dbReference type="ARBA" id="ARBA00022833"/>
    </source>
</evidence>
<evidence type="ECO:0000313" key="6">
    <source>
        <dbReference type="EMBL" id="MCQ1056516.1"/>
    </source>
</evidence>
<evidence type="ECO:0000256" key="3">
    <source>
        <dbReference type="ARBA" id="ARBA00022801"/>
    </source>
</evidence>
<name>A0ABT1MYB9_9GAMM</name>
<dbReference type="CDD" id="cd06251">
    <property type="entry name" value="M14_ASTE_ASPA-like"/>
    <property type="match status" value="1"/>
</dbReference>
<feature type="domain" description="Succinylglutamate desuccinylase/Aspartoacylase catalytic" evidence="5">
    <location>
        <begin position="59"/>
        <end position="238"/>
    </location>
</feature>
<keyword evidence="7" id="KW-1185">Reference proteome</keyword>
<dbReference type="InterPro" id="IPR043795">
    <property type="entry name" value="N-alpha-Ac-DABA-like"/>
</dbReference>
<dbReference type="Gene3D" id="3.40.630.10">
    <property type="entry name" value="Zn peptidases"/>
    <property type="match status" value="1"/>
</dbReference>
<dbReference type="InterPro" id="IPR053138">
    <property type="entry name" value="N-alpha-Ac-DABA_deacetylase"/>
</dbReference>
<keyword evidence="2" id="KW-0479">Metal-binding</keyword>
<dbReference type="PIRSF" id="PIRSF039012">
    <property type="entry name" value="ASP"/>
    <property type="match status" value="1"/>
</dbReference>
<gene>
    <name evidence="6" type="ORF">NHN17_00360</name>
</gene>
<dbReference type="SUPFAM" id="SSF53187">
    <property type="entry name" value="Zn-dependent exopeptidases"/>
    <property type="match status" value="1"/>
</dbReference>
<evidence type="ECO:0000256" key="2">
    <source>
        <dbReference type="ARBA" id="ARBA00022723"/>
    </source>
</evidence>
<dbReference type="Proteomes" id="UP001524460">
    <property type="component" value="Unassembled WGS sequence"/>
</dbReference>
<dbReference type="RefSeq" id="WP_255040103.1">
    <property type="nucleotide sequence ID" value="NZ_JANEYT010000001.1"/>
</dbReference>
<protein>
    <submittedName>
        <fullName evidence="6">Succinylglutamate desuccinylase/aspartoacylase family protein</fullName>
    </submittedName>
</protein>
<evidence type="ECO:0000256" key="1">
    <source>
        <dbReference type="ARBA" id="ARBA00001947"/>
    </source>
</evidence>